<evidence type="ECO:0000256" key="6">
    <source>
        <dbReference type="SAM" id="Phobius"/>
    </source>
</evidence>
<evidence type="ECO:0000256" key="4">
    <source>
        <dbReference type="ARBA" id="ARBA00022989"/>
    </source>
</evidence>
<dbReference type="InterPro" id="IPR022324">
    <property type="entry name" value="Bacilysin_exporter_BacE_put"/>
</dbReference>
<dbReference type="PANTHER" id="PTHR23513:SF6">
    <property type="entry name" value="MAJOR FACILITATOR SUPERFAMILY ASSOCIATED DOMAIN-CONTAINING PROTEIN"/>
    <property type="match status" value="1"/>
</dbReference>
<sequence length="405" mass="42375">MVRLLADRNARLYLLGQTLSTLGDNALWLAVAVWVKTVTGSNSAAALVFFAFALPQIIAPIWGFIVDRTYRRRLLVVVNLASAAVVLLLTFGHGDGDQLWLIYLVMFLYGVGASLISAAQTALMPQMLPDELLPQMNGALRTVQEGIRLIAPLLGAGAFAALGMTPIVVVDALTFLLAALLTGLIRLDEAELERGGQNFWSNATAGMRHIMHITALRQVVFSTAVALLSIGFAEAIIFPVVEHGLDRPAAFIGVLVAVQGAGALLGGTTAATMMKRLGEPRAVGLGMAAFAVGVALLIPPSLPVVVVGMAVLGLGVPWLVVGLMTLVQRRTPVAVLGRVATAVEMLVGTPQVISIAIGAALVAIVDYRILIGIIVAVVAACSAYILTRSVSDVPEPAGSDRLMPG</sequence>
<keyword evidence="5 6" id="KW-0472">Membrane</keyword>
<dbReference type="PROSITE" id="PS50850">
    <property type="entry name" value="MFS"/>
    <property type="match status" value="2"/>
</dbReference>
<comment type="caution">
    <text evidence="8">The sequence shown here is derived from an EMBL/GenBank/DDBJ whole genome shotgun (WGS) entry which is preliminary data.</text>
</comment>
<evidence type="ECO:0000256" key="5">
    <source>
        <dbReference type="ARBA" id="ARBA00023136"/>
    </source>
</evidence>
<dbReference type="PRINTS" id="PR01988">
    <property type="entry name" value="EXPORTERBACE"/>
</dbReference>
<dbReference type="AlphaFoldDB" id="A0A919PQ30"/>
<dbReference type="PANTHER" id="PTHR23513">
    <property type="entry name" value="INTEGRAL MEMBRANE EFFLUX PROTEIN-RELATED"/>
    <property type="match status" value="1"/>
</dbReference>
<feature type="transmembrane region" description="Helical" evidence="6">
    <location>
        <begin position="339"/>
        <end position="363"/>
    </location>
</feature>
<dbReference type="CDD" id="cd06173">
    <property type="entry name" value="MFS_MefA_like"/>
    <property type="match status" value="1"/>
</dbReference>
<evidence type="ECO:0000313" key="8">
    <source>
        <dbReference type="EMBL" id="GIG47989.1"/>
    </source>
</evidence>
<feature type="transmembrane region" description="Helical" evidence="6">
    <location>
        <begin position="41"/>
        <end position="62"/>
    </location>
</feature>
<feature type="transmembrane region" description="Helical" evidence="6">
    <location>
        <begin position="250"/>
        <end position="270"/>
    </location>
</feature>
<feature type="transmembrane region" description="Helical" evidence="6">
    <location>
        <begin position="12"/>
        <end position="35"/>
    </location>
</feature>
<feature type="transmembrane region" description="Helical" evidence="6">
    <location>
        <begin position="145"/>
        <end position="162"/>
    </location>
</feature>
<dbReference type="SUPFAM" id="SSF103473">
    <property type="entry name" value="MFS general substrate transporter"/>
    <property type="match status" value="1"/>
</dbReference>
<keyword evidence="2" id="KW-1003">Cell membrane</keyword>
<reference evidence="8" key="1">
    <citation type="submission" date="2021-01" db="EMBL/GenBank/DDBJ databases">
        <title>Whole genome shotgun sequence of Dactylosporangium siamense NBRC 106093.</title>
        <authorList>
            <person name="Komaki H."/>
            <person name="Tamura T."/>
        </authorList>
    </citation>
    <scope>NUCLEOTIDE SEQUENCE</scope>
    <source>
        <strain evidence="8">NBRC 106093</strain>
    </source>
</reference>
<dbReference type="InterPro" id="IPR036259">
    <property type="entry name" value="MFS_trans_sf"/>
</dbReference>
<protein>
    <recommendedName>
        <fullName evidence="7">Major facilitator superfamily (MFS) profile domain-containing protein</fullName>
    </recommendedName>
</protein>
<dbReference type="Gene3D" id="1.20.1250.20">
    <property type="entry name" value="MFS general substrate transporter like domains"/>
    <property type="match status" value="1"/>
</dbReference>
<dbReference type="Pfam" id="PF07690">
    <property type="entry name" value="MFS_1"/>
    <property type="match status" value="1"/>
</dbReference>
<feature type="transmembrane region" description="Helical" evidence="6">
    <location>
        <begin position="100"/>
        <end position="124"/>
    </location>
</feature>
<dbReference type="EMBL" id="BONQ01000091">
    <property type="protein sequence ID" value="GIG47989.1"/>
    <property type="molecule type" value="Genomic_DNA"/>
</dbReference>
<comment type="subcellular location">
    <subcellularLocation>
        <location evidence="1">Cell membrane</location>
        <topology evidence="1">Multi-pass membrane protein</topology>
    </subcellularLocation>
</comment>
<gene>
    <name evidence="8" type="ORF">Dsi01nite_060300</name>
</gene>
<feature type="transmembrane region" description="Helical" evidence="6">
    <location>
        <begin position="369"/>
        <end position="386"/>
    </location>
</feature>
<accession>A0A919PQ30</accession>
<dbReference type="GO" id="GO:0005886">
    <property type="term" value="C:plasma membrane"/>
    <property type="evidence" value="ECO:0007669"/>
    <property type="project" value="UniProtKB-SubCell"/>
</dbReference>
<feature type="transmembrane region" description="Helical" evidence="6">
    <location>
        <begin position="74"/>
        <end position="94"/>
    </location>
</feature>
<evidence type="ECO:0000256" key="3">
    <source>
        <dbReference type="ARBA" id="ARBA00022692"/>
    </source>
</evidence>
<organism evidence="8 9">
    <name type="scientific">Dactylosporangium siamense</name>
    <dbReference type="NCBI Taxonomy" id="685454"/>
    <lineage>
        <taxon>Bacteria</taxon>
        <taxon>Bacillati</taxon>
        <taxon>Actinomycetota</taxon>
        <taxon>Actinomycetes</taxon>
        <taxon>Micromonosporales</taxon>
        <taxon>Micromonosporaceae</taxon>
        <taxon>Dactylosporangium</taxon>
    </lineage>
</organism>
<feature type="domain" description="Major facilitator superfamily (MFS) profile" evidence="7">
    <location>
        <begin position="1"/>
        <end position="190"/>
    </location>
</feature>
<evidence type="ECO:0000259" key="7">
    <source>
        <dbReference type="PROSITE" id="PS50850"/>
    </source>
</evidence>
<evidence type="ECO:0000256" key="2">
    <source>
        <dbReference type="ARBA" id="ARBA00022475"/>
    </source>
</evidence>
<dbReference type="GO" id="GO:0022857">
    <property type="term" value="F:transmembrane transporter activity"/>
    <property type="evidence" value="ECO:0007669"/>
    <property type="project" value="InterPro"/>
</dbReference>
<keyword evidence="3 6" id="KW-0812">Transmembrane</keyword>
<dbReference type="Proteomes" id="UP000660611">
    <property type="component" value="Unassembled WGS sequence"/>
</dbReference>
<feature type="transmembrane region" description="Helical" evidence="6">
    <location>
        <begin position="282"/>
        <end position="298"/>
    </location>
</feature>
<dbReference type="InterPro" id="IPR011701">
    <property type="entry name" value="MFS"/>
</dbReference>
<proteinExistence type="predicted"/>
<dbReference type="InterPro" id="IPR020846">
    <property type="entry name" value="MFS_dom"/>
</dbReference>
<evidence type="ECO:0000313" key="9">
    <source>
        <dbReference type="Proteomes" id="UP000660611"/>
    </source>
</evidence>
<keyword evidence="4 6" id="KW-1133">Transmembrane helix</keyword>
<keyword evidence="9" id="KW-1185">Reference proteome</keyword>
<name>A0A919PQ30_9ACTN</name>
<feature type="transmembrane region" description="Helical" evidence="6">
    <location>
        <begin position="304"/>
        <end position="327"/>
    </location>
</feature>
<evidence type="ECO:0000256" key="1">
    <source>
        <dbReference type="ARBA" id="ARBA00004651"/>
    </source>
</evidence>
<dbReference type="RefSeq" id="WP_203849702.1">
    <property type="nucleotide sequence ID" value="NZ_BAAAVW010000021.1"/>
</dbReference>
<feature type="domain" description="Major facilitator superfamily (MFS) profile" evidence="7">
    <location>
        <begin position="210"/>
        <end position="405"/>
    </location>
</feature>
<feature type="transmembrane region" description="Helical" evidence="6">
    <location>
        <begin position="219"/>
        <end position="238"/>
    </location>
</feature>